<dbReference type="AlphaFoldDB" id="A0AAE0YMK6"/>
<dbReference type="Pfam" id="PF00078">
    <property type="entry name" value="RVT_1"/>
    <property type="match status" value="1"/>
</dbReference>
<keyword evidence="6" id="KW-0378">Hydrolase</keyword>
<protein>
    <recommendedName>
        <fullName evidence="10">Reverse transcriptase domain-containing protein</fullName>
    </recommendedName>
</protein>
<comment type="caution">
    <text evidence="11">The sequence shown here is derived from an EMBL/GenBank/DDBJ whole genome shotgun (WGS) entry which is preliminary data.</text>
</comment>
<keyword evidence="12" id="KW-1185">Reference proteome</keyword>
<dbReference type="GO" id="GO:0008233">
    <property type="term" value="F:peptidase activity"/>
    <property type="evidence" value="ECO:0007669"/>
    <property type="project" value="UniProtKB-KW"/>
</dbReference>
<accession>A0AAE0YMK6</accession>
<dbReference type="GO" id="GO:0004519">
    <property type="term" value="F:endonuclease activity"/>
    <property type="evidence" value="ECO:0007669"/>
    <property type="project" value="UniProtKB-KW"/>
</dbReference>
<evidence type="ECO:0000256" key="9">
    <source>
        <dbReference type="SAM" id="SignalP"/>
    </source>
</evidence>
<evidence type="ECO:0000256" key="3">
    <source>
        <dbReference type="ARBA" id="ARBA00022695"/>
    </source>
</evidence>
<keyword evidence="9" id="KW-0732">Signal</keyword>
<evidence type="ECO:0000313" key="11">
    <source>
        <dbReference type="EMBL" id="KAK3750507.1"/>
    </source>
</evidence>
<dbReference type="InterPro" id="IPR043128">
    <property type="entry name" value="Rev_trsase/Diguanyl_cyclase"/>
</dbReference>
<dbReference type="PROSITE" id="PS50878">
    <property type="entry name" value="RT_POL"/>
    <property type="match status" value="1"/>
</dbReference>
<dbReference type="PANTHER" id="PTHR24559:SF444">
    <property type="entry name" value="REVERSE TRANSCRIPTASE DOMAIN-CONTAINING PROTEIN"/>
    <property type="match status" value="1"/>
</dbReference>
<dbReference type="Proteomes" id="UP001283361">
    <property type="component" value="Unassembled WGS sequence"/>
</dbReference>
<dbReference type="EMBL" id="JAWDGP010005875">
    <property type="protein sequence ID" value="KAK3750507.1"/>
    <property type="molecule type" value="Genomic_DNA"/>
</dbReference>
<dbReference type="SUPFAM" id="SSF56672">
    <property type="entry name" value="DNA/RNA polymerases"/>
    <property type="match status" value="1"/>
</dbReference>
<dbReference type="InterPro" id="IPR053134">
    <property type="entry name" value="RNA-dir_DNA_polymerase"/>
</dbReference>
<evidence type="ECO:0000256" key="8">
    <source>
        <dbReference type="SAM" id="MobiDB-lite"/>
    </source>
</evidence>
<evidence type="ECO:0000256" key="7">
    <source>
        <dbReference type="ARBA" id="ARBA00022918"/>
    </source>
</evidence>
<keyword evidence="2" id="KW-0808">Transferase</keyword>
<evidence type="ECO:0000259" key="10">
    <source>
        <dbReference type="PROSITE" id="PS50878"/>
    </source>
</evidence>
<keyword evidence="7" id="KW-0695">RNA-directed DNA polymerase</keyword>
<keyword evidence="4" id="KW-0540">Nuclease</keyword>
<feature type="compositionally biased region" description="Basic residues" evidence="8">
    <location>
        <begin position="324"/>
        <end position="337"/>
    </location>
</feature>
<evidence type="ECO:0000256" key="5">
    <source>
        <dbReference type="ARBA" id="ARBA00022759"/>
    </source>
</evidence>
<feature type="signal peptide" evidence="9">
    <location>
        <begin position="1"/>
        <end position="20"/>
    </location>
</feature>
<dbReference type="InterPro" id="IPR043502">
    <property type="entry name" value="DNA/RNA_pol_sf"/>
</dbReference>
<organism evidence="11 12">
    <name type="scientific">Elysia crispata</name>
    <name type="common">lettuce slug</name>
    <dbReference type="NCBI Taxonomy" id="231223"/>
    <lineage>
        <taxon>Eukaryota</taxon>
        <taxon>Metazoa</taxon>
        <taxon>Spiralia</taxon>
        <taxon>Lophotrochozoa</taxon>
        <taxon>Mollusca</taxon>
        <taxon>Gastropoda</taxon>
        <taxon>Heterobranchia</taxon>
        <taxon>Euthyneura</taxon>
        <taxon>Panpulmonata</taxon>
        <taxon>Sacoglossa</taxon>
        <taxon>Placobranchoidea</taxon>
        <taxon>Plakobranchidae</taxon>
        <taxon>Elysia</taxon>
    </lineage>
</organism>
<evidence type="ECO:0000313" key="12">
    <source>
        <dbReference type="Proteomes" id="UP001283361"/>
    </source>
</evidence>
<feature type="chain" id="PRO_5042233526" description="Reverse transcriptase domain-containing protein" evidence="9">
    <location>
        <begin position="21"/>
        <end position="337"/>
    </location>
</feature>
<feature type="domain" description="Reverse transcriptase" evidence="10">
    <location>
        <begin position="137"/>
        <end position="314"/>
    </location>
</feature>
<evidence type="ECO:0000256" key="2">
    <source>
        <dbReference type="ARBA" id="ARBA00022679"/>
    </source>
</evidence>
<dbReference type="PANTHER" id="PTHR24559">
    <property type="entry name" value="TRANSPOSON TY3-I GAG-POL POLYPROTEIN"/>
    <property type="match status" value="1"/>
</dbReference>
<keyword evidence="3" id="KW-0548">Nucleotidyltransferase</keyword>
<dbReference type="InterPro" id="IPR000477">
    <property type="entry name" value="RT_dom"/>
</dbReference>
<reference evidence="11" key="1">
    <citation type="journal article" date="2023" name="G3 (Bethesda)">
        <title>A reference genome for the long-term kleptoplast-retaining sea slug Elysia crispata morphotype clarki.</title>
        <authorList>
            <person name="Eastman K.E."/>
            <person name="Pendleton A.L."/>
            <person name="Shaikh M.A."/>
            <person name="Suttiyut T."/>
            <person name="Ogas R."/>
            <person name="Tomko P."/>
            <person name="Gavelis G."/>
            <person name="Widhalm J.R."/>
            <person name="Wisecaver J.H."/>
        </authorList>
    </citation>
    <scope>NUCLEOTIDE SEQUENCE</scope>
    <source>
        <strain evidence="11">ECLA1</strain>
    </source>
</reference>
<name>A0AAE0YMK6_9GAST</name>
<sequence length="337" mass="38320">MVLASFVFVLVNAISKLGSSQQMSAARSLALIFLRTHNLLVDMRNRRLIEADTFSGIPCYVSTVTPTNLALVEPSSNKFRKVLNEFPDLLKPTFSTAEVKHGVHHFISTKDRPVFARARRLAPDRLAIAKKEFSEMEKMVIIRKSSSPWASPLHMVSKPNGGWRPCGDYRKLSDVTAPDRYPIPHIHDFSSRLKGKTIFSKIDLVRGYHQIPVAPEDIPKTAVITPFGLWEFLRMPFGLKSAAQTFQRLMDSVLQDIDSTFVYLDDILIASSTEKEHMDDLKAVFRRLIDHGLVIRLENVFSGSLPWNSWGTKYQRKNQVQPKPRLKSSKHSLNHQL</sequence>
<dbReference type="FunFam" id="3.10.10.10:FF:000007">
    <property type="entry name" value="Retrovirus-related Pol polyprotein from transposon 17.6-like Protein"/>
    <property type="match status" value="1"/>
</dbReference>
<proteinExistence type="predicted"/>
<keyword evidence="5" id="KW-0255">Endonuclease</keyword>
<dbReference type="Gene3D" id="3.10.10.10">
    <property type="entry name" value="HIV Type 1 Reverse Transcriptase, subunit A, domain 1"/>
    <property type="match status" value="1"/>
</dbReference>
<gene>
    <name evidence="11" type="ORF">RRG08_053877</name>
</gene>
<dbReference type="CDD" id="cd01647">
    <property type="entry name" value="RT_LTR"/>
    <property type="match status" value="1"/>
</dbReference>
<dbReference type="Gene3D" id="3.30.70.270">
    <property type="match status" value="1"/>
</dbReference>
<feature type="region of interest" description="Disordered" evidence="8">
    <location>
        <begin position="316"/>
        <end position="337"/>
    </location>
</feature>
<evidence type="ECO:0000256" key="4">
    <source>
        <dbReference type="ARBA" id="ARBA00022722"/>
    </source>
</evidence>
<evidence type="ECO:0000256" key="1">
    <source>
        <dbReference type="ARBA" id="ARBA00022670"/>
    </source>
</evidence>
<evidence type="ECO:0000256" key="6">
    <source>
        <dbReference type="ARBA" id="ARBA00022801"/>
    </source>
</evidence>
<keyword evidence="1" id="KW-0645">Protease</keyword>
<dbReference type="GO" id="GO:0006508">
    <property type="term" value="P:proteolysis"/>
    <property type="evidence" value="ECO:0007669"/>
    <property type="project" value="UniProtKB-KW"/>
</dbReference>
<dbReference type="GO" id="GO:0003964">
    <property type="term" value="F:RNA-directed DNA polymerase activity"/>
    <property type="evidence" value="ECO:0007669"/>
    <property type="project" value="UniProtKB-KW"/>
</dbReference>